<keyword evidence="3" id="KW-1003">Cell membrane</keyword>
<evidence type="ECO:0000313" key="12">
    <source>
        <dbReference type="Proteomes" id="UP000253099"/>
    </source>
</evidence>
<dbReference type="PROSITE" id="PS01005">
    <property type="entry name" value="FORMATE_NITRITE_TP_1"/>
    <property type="match status" value="1"/>
</dbReference>
<feature type="transmembrane region" description="Helical" evidence="10">
    <location>
        <begin position="176"/>
        <end position="195"/>
    </location>
</feature>
<feature type="transmembrane region" description="Helical" evidence="10">
    <location>
        <begin position="114"/>
        <end position="134"/>
    </location>
</feature>
<dbReference type="FunFam" id="1.20.1080.10:FF:000011">
    <property type="entry name" value="Formate family transporter"/>
    <property type="match status" value="1"/>
</dbReference>
<gene>
    <name evidence="11" type="ORF">ALNOE001_22140</name>
</gene>
<reference evidence="11 12" key="1">
    <citation type="submission" date="2018-06" db="EMBL/GenBank/DDBJ databases">
        <title>Genomic insight into two independent archaeal endosymbiosis events.</title>
        <authorList>
            <person name="Lind A.E."/>
            <person name="Lewis W.H."/>
            <person name="Spang A."/>
            <person name="Guy L."/>
            <person name="Embley M.T."/>
            <person name="Ettema T.J.G."/>
        </authorList>
    </citation>
    <scope>NUCLEOTIDE SEQUENCE [LARGE SCALE GENOMIC DNA]</scope>
    <source>
        <strain evidence="11">NOE</strain>
    </source>
</reference>
<evidence type="ECO:0000256" key="10">
    <source>
        <dbReference type="SAM" id="Phobius"/>
    </source>
</evidence>
<keyword evidence="2" id="KW-0813">Transport</keyword>
<dbReference type="InterPro" id="IPR000292">
    <property type="entry name" value="For/NO2_transpt"/>
</dbReference>
<dbReference type="InterPro" id="IPR023271">
    <property type="entry name" value="Aquaporin-like"/>
</dbReference>
<comment type="caution">
    <text evidence="11">The sequence shown here is derived from an EMBL/GenBank/DDBJ whole genome shotgun (WGS) entry which is preliminary data.</text>
</comment>
<protein>
    <recommendedName>
        <fullName evidence="9">Probable formate transporter</fullName>
    </recommendedName>
</protein>
<feature type="transmembrane region" description="Helical" evidence="10">
    <location>
        <begin position="64"/>
        <end position="85"/>
    </location>
</feature>
<sequence>MGLSFKSPADIAKAIAGIAALKEKTSFGNVVILSFLAGVYIAFGGLLAEVVTGGMAAAGFPPGLVKLFFGGVFPLGLMLVIIAGSELFTGNTMYMTVGILTGTSTWGGLTKNWVISWIFNFVGALFVAYVLAYLTGILTVEPFMGNALTIAQTKALGGAEFLAAGKLVVSLTRDQAFFRAIGCNWLVCLAVYLAIASDDIIGKIMGIWFPIMAFVAMGFEHSVANMFFIPIGIFLGKVSWYQCIVNNLIPVTIGNIIGGAIFVGVIYWYTYLRGQDLSTSKVD</sequence>
<dbReference type="GO" id="GO:0015499">
    <property type="term" value="F:formate transmembrane transporter activity"/>
    <property type="evidence" value="ECO:0007669"/>
    <property type="project" value="TreeGrafter"/>
</dbReference>
<dbReference type="EMBL" id="NIZT01000070">
    <property type="protein sequence ID" value="RBQ22456.1"/>
    <property type="molecule type" value="Genomic_DNA"/>
</dbReference>
<dbReference type="InterPro" id="IPR024002">
    <property type="entry name" value="For/NO2_transpt_CS"/>
</dbReference>
<dbReference type="PANTHER" id="PTHR30520">
    <property type="entry name" value="FORMATE TRANSPORTER-RELATED"/>
    <property type="match status" value="1"/>
</dbReference>
<accession>A0A366M8D1</accession>
<evidence type="ECO:0000256" key="3">
    <source>
        <dbReference type="ARBA" id="ARBA00022475"/>
    </source>
</evidence>
<dbReference type="PROSITE" id="PS01006">
    <property type="entry name" value="FORMATE_NITRITE_TP_2"/>
    <property type="match status" value="1"/>
</dbReference>
<feature type="transmembrane region" description="Helical" evidence="10">
    <location>
        <begin position="30"/>
        <end position="52"/>
    </location>
</feature>
<dbReference type="Pfam" id="PF01226">
    <property type="entry name" value="Form_Nir_trans"/>
    <property type="match status" value="1"/>
</dbReference>
<dbReference type="GO" id="GO:0005886">
    <property type="term" value="C:plasma membrane"/>
    <property type="evidence" value="ECO:0007669"/>
    <property type="project" value="UniProtKB-SubCell"/>
</dbReference>
<evidence type="ECO:0000256" key="8">
    <source>
        <dbReference type="ARBA" id="ARBA00055172"/>
    </source>
</evidence>
<evidence type="ECO:0000256" key="7">
    <source>
        <dbReference type="ARBA" id="ARBA00049660"/>
    </source>
</evidence>
<feature type="transmembrane region" description="Helical" evidence="10">
    <location>
        <begin position="248"/>
        <end position="269"/>
    </location>
</feature>
<evidence type="ECO:0000313" key="11">
    <source>
        <dbReference type="EMBL" id="RBQ22456.1"/>
    </source>
</evidence>
<evidence type="ECO:0000256" key="5">
    <source>
        <dbReference type="ARBA" id="ARBA00022989"/>
    </source>
</evidence>
<dbReference type="Gene3D" id="1.20.1080.10">
    <property type="entry name" value="Glycerol uptake facilitator protein"/>
    <property type="match status" value="1"/>
</dbReference>
<dbReference type="NCBIfam" id="TIGR00790">
    <property type="entry name" value="fnt"/>
    <property type="match status" value="1"/>
</dbReference>
<proteinExistence type="inferred from homology"/>
<comment type="similarity">
    <text evidence="7">Belongs to the FNT transporter (TC 1.A.16) family.</text>
</comment>
<dbReference type="AlphaFoldDB" id="A0A366M8D1"/>
<dbReference type="Proteomes" id="UP000253099">
    <property type="component" value="Unassembled WGS sequence"/>
</dbReference>
<keyword evidence="12" id="KW-1185">Reference proteome</keyword>
<evidence type="ECO:0000256" key="6">
    <source>
        <dbReference type="ARBA" id="ARBA00023136"/>
    </source>
</evidence>
<comment type="subcellular location">
    <subcellularLocation>
        <location evidence="1">Cell membrane</location>
        <topology evidence="1">Multi-pass membrane protein</topology>
    </subcellularLocation>
</comment>
<organism evidence="11 12">
    <name type="scientific">Candidatus Methanobinarius endosymbioticus</name>
    <dbReference type="NCBI Taxonomy" id="2006182"/>
    <lineage>
        <taxon>Archaea</taxon>
        <taxon>Methanobacteriati</taxon>
        <taxon>Methanobacteriota</taxon>
        <taxon>Methanomada group</taxon>
        <taxon>Methanobacteria</taxon>
        <taxon>Methanobacteriales</taxon>
        <taxon>Methanobacteriaceae</taxon>
        <taxon>Candidatus Methanobinarius</taxon>
    </lineage>
</organism>
<evidence type="ECO:0000256" key="1">
    <source>
        <dbReference type="ARBA" id="ARBA00004651"/>
    </source>
</evidence>
<evidence type="ECO:0000256" key="4">
    <source>
        <dbReference type="ARBA" id="ARBA00022692"/>
    </source>
</evidence>
<keyword evidence="5 10" id="KW-1133">Transmembrane helix</keyword>
<evidence type="ECO:0000256" key="9">
    <source>
        <dbReference type="ARBA" id="ARBA00068567"/>
    </source>
</evidence>
<dbReference type="PANTHER" id="PTHR30520:SF6">
    <property type="entry name" value="FORMATE_NITRATE FAMILY TRANSPORTER (EUROFUNG)"/>
    <property type="match status" value="1"/>
</dbReference>
<keyword evidence="4 10" id="KW-0812">Transmembrane</keyword>
<feature type="transmembrane region" description="Helical" evidence="10">
    <location>
        <begin position="207"/>
        <end position="236"/>
    </location>
</feature>
<keyword evidence="6 10" id="KW-0472">Membrane</keyword>
<comment type="function">
    <text evidence="8">May act as a formate transporter.</text>
</comment>
<evidence type="ECO:0000256" key="2">
    <source>
        <dbReference type="ARBA" id="ARBA00022448"/>
    </source>
</evidence>
<name>A0A366M8D1_9EURY</name>